<keyword evidence="3 4" id="KW-0274">FAD</keyword>
<evidence type="ECO:0000256" key="5">
    <source>
        <dbReference type="SAM" id="SignalP"/>
    </source>
</evidence>
<feature type="binding site" evidence="3">
    <location>
        <position position="133"/>
    </location>
    <ligand>
        <name>FAD</name>
        <dbReference type="ChEBI" id="CHEBI:57692"/>
    </ligand>
</feature>
<dbReference type="Gene3D" id="3.30.560.10">
    <property type="entry name" value="Glucose Oxidase, domain 3"/>
    <property type="match status" value="1"/>
</dbReference>
<dbReference type="InterPro" id="IPR000172">
    <property type="entry name" value="GMC_OxRdtase_N"/>
</dbReference>
<keyword evidence="5" id="KW-0732">Signal</keyword>
<dbReference type="RefSeq" id="XP_033166538.1">
    <property type="nucleotide sequence ID" value="XM_033310647.1"/>
</dbReference>
<dbReference type="RefSeq" id="XP_033166539.1">
    <property type="nucleotide sequence ID" value="XM_033310648.1"/>
</dbReference>
<dbReference type="InterPro" id="IPR012132">
    <property type="entry name" value="GMC_OxRdtase"/>
</dbReference>
<evidence type="ECO:0000313" key="10">
    <source>
        <dbReference type="RefSeq" id="XP_033166539.1"/>
    </source>
</evidence>
<evidence type="ECO:0000259" key="6">
    <source>
        <dbReference type="PROSITE" id="PS00623"/>
    </source>
</evidence>
<dbReference type="PANTHER" id="PTHR11552:SF216">
    <property type="entry name" value="GLUCOSE-METHANOL-CHOLINE OXIDOREDUCTASE N-TERMINAL DOMAIN-CONTAINING PROTEIN"/>
    <property type="match status" value="1"/>
</dbReference>
<feature type="active site" description="Proton acceptor" evidence="2">
    <location>
        <position position="587"/>
    </location>
</feature>
<dbReference type="SUPFAM" id="SSF51905">
    <property type="entry name" value="FAD/NAD(P)-binding domain"/>
    <property type="match status" value="1"/>
</dbReference>
<keyword evidence="8" id="KW-1185">Reference proteome</keyword>
<evidence type="ECO:0000313" key="8">
    <source>
        <dbReference type="Proteomes" id="UP000515162"/>
    </source>
</evidence>
<feature type="signal peptide" evidence="5">
    <location>
        <begin position="1"/>
        <end position="19"/>
    </location>
</feature>
<name>A0A6P8KRF3_DROMA</name>
<feature type="binding site" evidence="3">
    <location>
        <position position="266"/>
    </location>
    <ligand>
        <name>FAD</name>
        <dbReference type="ChEBI" id="CHEBI:57692"/>
    </ligand>
</feature>
<keyword evidence="4" id="KW-0285">Flavoprotein</keyword>
<dbReference type="PANTHER" id="PTHR11552">
    <property type="entry name" value="GLUCOSE-METHANOL-CHOLINE GMC OXIDOREDUCTASE"/>
    <property type="match status" value="1"/>
</dbReference>
<dbReference type="GeneID" id="117145127"/>
<reference evidence="9 10" key="1">
    <citation type="submission" date="2025-04" db="UniProtKB">
        <authorList>
            <consortium name="RefSeq"/>
        </authorList>
    </citation>
    <scope>IDENTIFICATION</scope>
    <source>
        <strain evidence="9 10">Mau12</strain>
        <tissue evidence="9 10">Whole Body</tissue>
    </source>
</reference>
<evidence type="ECO:0000256" key="2">
    <source>
        <dbReference type="PIRSR" id="PIRSR000137-1"/>
    </source>
</evidence>
<evidence type="ECO:0000256" key="3">
    <source>
        <dbReference type="PIRSR" id="PIRSR000137-2"/>
    </source>
</evidence>
<evidence type="ECO:0000259" key="7">
    <source>
        <dbReference type="PROSITE" id="PS00624"/>
    </source>
</evidence>
<dbReference type="PROSITE" id="PS00623">
    <property type="entry name" value="GMC_OXRED_1"/>
    <property type="match status" value="1"/>
</dbReference>
<dbReference type="InterPro" id="IPR007867">
    <property type="entry name" value="GMC_OxRtase_C"/>
</dbReference>
<dbReference type="InterPro" id="IPR036188">
    <property type="entry name" value="FAD/NAD-bd_sf"/>
</dbReference>
<feature type="domain" description="Glucose-methanol-choline oxidoreductase N-terminal" evidence="7">
    <location>
        <begin position="303"/>
        <end position="317"/>
    </location>
</feature>
<dbReference type="Pfam" id="PF00732">
    <property type="entry name" value="GMC_oxred_N"/>
    <property type="match status" value="1"/>
</dbReference>
<dbReference type="PROSITE" id="PS00624">
    <property type="entry name" value="GMC_OXRED_2"/>
    <property type="match status" value="1"/>
</dbReference>
<proteinExistence type="inferred from homology"/>
<dbReference type="Gene3D" id="3.50.50.60">
    <property type="entry name" value="FAD/NAD(P)-binding domain"/>
    <property type="match status" value="1"/>
</dbReference>
<evidence type="ECO:0000313" key="9">
    <source>
        <dbReference type="RefSeq" id="XP_033166538.1"/>
    </source>
</evidence>
<dbReference type="GO" id="GO:0016614">
    <property type="term" value="F:oxidoreductase activity, acting on CH-OH group of donors"/>
    <property type="evidence" value="ECO:0007669"/>
    <property type="project" value="InterPro"/>
</dbReference>
<feature type="active site" description="Proton donor" evidence="2">
    <location>
        <position position="543"/>
    </location>
</feature>
<dbReference type="Proteomes" id="UP000515162">
    <property type="component" value="Chromosome 3R"/>
</dbReference>
<gene>
    <name evidence="9 10" type="primary">LOC117145127</name>
</gene>
<dbReference type="SUPFAM" id="SSF54373">
    <property type="entry name" value="FAD-linked reductases, C-terminal domain"/>
    <property type="match status" value="1"/>
</dbReference>
<dbReference type="Pfam" id="PF05199">
    <property type="entry name" value="GMC_oxred_C"/>
    <property type="match status" value="1"/>
</dbReference>
<comment type="cofactor">
    <cofactor evidence="3">
        <name>FAD</name>
        <dbReference type="ChEBI" id="CHEBI:57692"/>
    </cofactor>
</comment>
<protein>
    <submittedName>
        <fullName evidence="9 10">Glucose dehydrogenase [FAD, quinone]</fullName>
    </submittedName>
</protein>
<dbReference type="AlphaFoldDB" id="A0A6P8KRF3"/>
<dbReference type="GO" id="GO:0050660">
    <property type="term" value="F:flavin adenine dinucleotide binding"/>
    <property type="evidence" value="ECO:0007669"/>
    <property type="project" value="InterPro"/>
</dbReference>
<comment type="similarity">
    <text evidence="1 4">Belongs to the GMC oxidoreductase family.</text>
</comment>
<dbReference type="PIRSF" id="PIRSF000137">
    <property type="entry name" value="Alcohol_oxidase"/>
    <property type="match status" value="1"/>
</dbReference>
<accession>A0A6P8KRF3</accession>
<feature type="domain" description="Glucose-methanol-choline oxidoreductase N-terminal" evidence="6">
    <location>
        <begin position="127"/>
        <end position="150"/>
    </location>
</feature>
<organism evidence="8 10">
    <name type="scientific">Drosophila mauritiana</name>
    <name type="common">Fruit fly</name>
    <dbReference type="NCBI Taxonomy" id="7226"/>
    <lineage>
        <taxon>Eukaryota</taxon>
        <taxon>Metazoa</taxon>
        <taxon>Ecdysozoa</taxon>
        <taxon>Arthropoda</taxon>
        <taxon>Hexapoda</taxon>
        <taxon>Insecta</taxon>
        <taxon>Pterygota</taxon>
        <taxon>Neoptera</taxon>
        <taxon>Endopterygota</taxon>
        <taxon>Diptera</taxon>
        <taxon>Brachycera</taxon>
        <taxon>Muscomorpha</taxon>
        <taxon>Ephydroidea</taxon>
        <taxon>Drosophilidae</taxon>
        <taxon>Drosophila</taxon>
        <taxon>Sophophora</taxon>
    </lineage>
</organism>
<sequence>MRFCGVLIICLWSFQVTWSQLLVDLARDFETSLLNNRIPDTTRFLPEYDFIIVGAGSAGCVMANRLSEISSASVLLLEAGDQETFISDVPLTAALTQMTRYNWGYKAEPTEHACQGLKGGVCNWPKGRGVGGTSLINFMLYTRGHRRDYDEWAAANNSGWSYDELLPYFRKSERIGIPELYKSPYHGRNGQLDVQYTDYRSQLLKAFLKSGREMGYEITDPNGEHLMGFARSQATIRNGRRCSTSKAFIQPVVHRKNLHISMKSWVTRLIIDPITKTATGVEFVKQRQRYTVRARKEVILSAGTIASPQLLMLSGIGPAEHLREHNITVKQDLPVGYNLQDHITLNGLVFVVNDSTVNDARLLNPSDIFRYIFAGQGPYTIPGGAEAFAFVRTPSSKFAKDYPDMELVLGAGSLSGDRFGTMRNLLGITDEFYDYMFGDLQNKETFGLVPVLLRPKSRGRISLRSRNPFHWPRMEPNFMQHPDDVRAMIEGIEMILKLSRSKPMVKMGTRFHDRPFPGCEHLKFASEEYWKCCLRRYGSSLQHQSGTCKMGPATDNTSVVDAQLRIHGIRGLRVVDASVLPNVPAGHTNAIVIMVAEKAADMIKDAWRMPITPLSS</sequence>
<feature type="chain" id="PRO_5044653470" evidence="5">
    <location>
        <begin position="20"/>
        <end position="616"/>
    </location>
</feature>
<evidence type="ECO:0000256" key="1">
    <source>
        <dbReference type="ARBA" id="ARBA00010790"/>
    </source>
</evidence>
<evidence type="ECO:0000256" key="4">
    <source>
        <dbReference type="RuleBase" id="RU003968"/>
    </source>
</evidence>